<organism evidence="1">
    <name type="scientific">Anguilla anguilla</name>
    <name type="common">European freshwater eel</name>
    <name type="synonym">Muraena anguilla</name>
    <dbReference type="NCBI Taxonomy" id="7936"/>
    <lineage>
        <taxon>Eukaryota</taxon>
        <taxon>Metazoa</taxon>
        <taxon>Chordata</taxon>
        <taxon>Craniata</taxon>
        <taxon>Vertebrata</taxon>
        <taxon>Euteleostomi</taxon>
        <taxon>Actinopterygii</taxon>
        <taxon>Neopterygii</taxon>
        <taxon>Teleostei</taxon>
        <taxon>Anguilliformes</taxon>
        <taxon>Anguillidae</taxon>
        <taxon>Anguilla</taxon>
    </lineage>
</organism>
<dbReference type="EMBL" id="GBXM01090986">
    <property type="protein sequence ID" value="JAH17591.1"/>
    <property type="molecule type" value="Transcribed_RNA"/>
</dbReference>
<proteinExistence type="predicted"/>
<protein>
    <submittedName>
        <fullName evidence="1">Uncharacterized protein</fullName>
    </submittedName>
</protein>
<reference evidence="1" key="1">
    <citation type="submission" date="2014-11" db="EMBL/GenBank/DDBJ databases">
        <authorList>
            <person name="Amaro Gonzalez C."/>
        </authorList>
    </citation>
    <scope>NUCLEOTIDE SEQUENCE</scope>
</reference>
<name>A0A0E9QL20_ANGAN</name>
<evidence type="ECO:0000313" key="1">
    <source>
        <dbReference type="EMBL" id="JAH17591.1"/>
    </source>
</evidence>
<accession>A0A0E9QL20</accession>
<reference evidence="1" key="2">
    <citation type="journal article" date="2015" name="Fish Shellfish Immunol.">
        <title>Early steps in the European eel (Anguilla anguilla)-Vibrio vulnificus interaction in the gills: Role of the RtxA13 toxin.</title>
        <authorList>
            <person name="Callol A."/>
            <person name="Pajuelo D."/>
            <person name="Ebbesson L."/>
            <person name="Teles M."/>
            <person name="MacKenzie S."/>
            <person name="Amaro C."/>
        </authorList>
    </citation>
    <scope>NUCLEOTIDE SEQUENCE</scope>
</reference>
<sequence>MVQIQYQTMRPIRILEKCLNRMSHPAALESIFDQYISK</sequence>
<dbReference type="AlphaFoldDB" id="A0A0E9QL20"/>